<gene>
    <name evidence="1" type="ORF">DEX24_15225</name>
</gene>
<comment type="caution">
    <text evidence="1">The sequence shown here is derived from an EMBL/GenBank/DDBJ whole genome shotgun (WGS) entry which is preliminary data.</text>
</comment>
<evidence type="ECO:0008006" key="3">
    <source>
        <dbReference type="Google" id="ProtNLM"/>
    </source>
</evidence>
<organism evidence="1 2">
    <name type="scientific">Kurthia sibirica</name>
    <dbReference type="NCBI Taxonomy" id="202750"/>
    <lineage>
        <taxon>Bacteria</taxon>
        <taxon>Bacillati</taxon>
        <taxon>Bacillota</taxon>
        <taxon>Bacilli</taxon>
        <taxon>Bacillales</taxon>
        <taxon>Caryophanaceae</taxon>
        <taxon>Kurthia</taxon>
    </lineage>
</organism>
<protein>
    <recommendedName>
        <fullName evidence="3">SMI1/KNR4 family protein</fullName>
    </recommendedName>
</protein>
<dbReference type="Proteomes" id="UP000245938">
    <property type="component" value="Unassembled WGS sequence"/>
</dbReference>
<accession>A0A2U3AHU9</accession>
<dbReference type="EMBL" id="QFVR01000028">
    <property type="protein sequence ID" value="PWI24132.1"/>
    <property type="molecule type" value="Genomic_DNA"/>
</dbReference>
<dbReference type="SUPFAM" id="SSF160631">
    <property type="entry name" value="SMI1/KNR4-like"/>
    <property type="match status" value="1"/>
</dbReference>
<dbReference type="AlphaFoldDB" id="A0A2U3AHU9"/>
<dbReference type="RefSeq" id="WP_109307257.1">
    <property type="nucleotide sequence ID" value="NZ_BJUF01000071.1"/>
</dbReference>
<evidence type="ECO:0000313" key="2">
    <source>
        <dbReference type="Proteomes" id="UP000245938"/>
    </source>
</evidence>
<dbReference type="OrthoDB" id="8657476at2"/>
<dbReference type="InterPro" id="IPR037883">
    <property type="entry name" value="Knr4/Smi1-like_sf"/>
</dbReference>
<dbReference type="Pfam" id="PF14568">
    <property type="entry name" value="SUKH_6"/>
    <property type="match status" value="1"/>
</dbReference>
<sequence>MLDYLWQQQPASLFNYPVLTDQRIEQTELKLGVKLPLLYKRFMKGQNGGELAYSDFVSRKFKNKNIQIDFLFCIDSKIGIGNNYQLKIDWAIPTNIVIISGIKDEWVALDYRSHFGKEPKIIWYSSETNRIQTIARSFEQLLLNLQLPDNDDDLTSIYIQTMHQAEQDFHTTSF</sequence>
<keyword evidence="2" id="KW-1185">Reference proteome</keyword>
<evidence type="ECO:0000313" key="1">
    <source>
        <dbReference type="EMBL" id="PWI24132.1"/>
    </source>
</evidence>
<reference evidence="1 2" key="1">
    <citation type="submission" date="2018-05" db="EMBL/GenBank/DDBJ databases">
        <title>Kurthia sibirica genome sequence.</title>
        <authorList>
            <person name="Maclea K.S."/>
            <person name="Goen A.E."/>
        </authorList>
    </citation>
    <scope>NUCLEOTIDE SEQUENCE [LARGE SCALE GENOMIC DNA]</scope>
    <source>
        <strain evidence="1 2">ATCC 49154</strain>
    </source>
</reference>
<dbReference type="Gene3D" id="3.40.1580.10">
    <property type="entry name" value="SMI1/KNR4-like"/>
    <property type="match status" value="1"/>
</dbReference>
<proteinExistence type="predicted"/>
<name>A0A2U3AHU9_9BACL</name>